<name>X1FNM2_9ZZZZ</name>
<dbReference type="EMBL" id="BARU01007617">
    <property type="protein sequence ID" value="GAH46557.1"/>
    <property type="molecule type" value="Genomic_DNA"/>
</dbReference>
<dbReference type="PANTHER" id="PTHR42930:SF3">
    <property type="entry name" value="PHOSPHATE-SPECIFIC TRANSPORT SYSTEM ACCESSORY PROTEIN PHOU"/>
    <property type="match status" value="1"/>
</dbReference>
<dbReference type="SUPFAM" id="SSF109755">
    <property type="entry name" value="PhoU-like"/>
    <property type="match status" value="1"/>
</dbReference>
<sequence length="228" mass="26364">MSRQMEFYLNEINKKARVLTDMSTSALIESMQAFKGLDQELAADVRKKSREIEERAQSIEENVFETIARRQPVAKDLRELATYLQISHHLYRVGWYAYKIAHIVRLCEGMEHFKELISLPHLADLAKRTIDIAMKGILDKDLSGIDELEKLEAESDKETSEMFEEIAEFLRKKKDIETMAMYYVIVGRYCERAADHAFSIAERAVFMVTGERRQLGLAYKGKSSHAPH</sequence>
<dbReference type="AlphaFoldDB" id="X1FNM2"/>
<gene>
    <name evidence="2" type="ORF">S03H2_15007</name>
</gene>
<evidence type="ECO:0000313" key="2">
    <source>
        <dbReference type="EMBL" id="GAH46557.1"/>
    </source>
</evidence>
<dbReference type="InterPro" id="IPR026022">
    <property type="entry name" value="PhoU_dom"/>
</dbReference>
<dbReference type="PANTHER" id="PTHR42930">
    <property type="entry name" value="PHOSPHATE-SPECIFIC TRANSPORT SYSTEM ACCESSORY PROTEIN PHOU"/>
    <property type="match status" value="1"/>
</dbReference>
<feature type="domain" description="PhoU" evidence="1">
    <location>
        <begin position="20"/>
        <end position="104"/>
    </location>
</feature>
<dbReference type="InterPro" id="IPR038078">
    <property type="entry name" value="PhoU-like_sf"/>
</dbReference>
<accession>X1FNM2</accession>
<reference evidence="2" key="1">
    <citation type="journal article" date="2014" name="Front. Microbiol.">
        <title>High frequency of phylogenetically diverse reductive dehalogenase-homologous genes in deep subseafloor sedimentary metagenomes.</title>
        <authorList>
            <person name="Kawai M."/>
            <person name="Futagami T."/>
            <person name="Toyoda A."/>
            <person name="Takaki Y."/>
            <person name="Nishi S."/>
            <person name="Hori S."/>
            <person name="Arai W."/>
            <person name="Tsubouchi T."/>
            <person name="Morono Y."/>
            <person name="Uchiyama I."/>
            <person name="Ito T."/>
            <person name="Fujiyama A."/>
            <person name="Inagaki F."/>
            <person name="Takami H."/>
        </authorList>
    </citation>
    <scope>NUCLEOTIDE SEQUENCE</scope>
    <source>
        <strain evidence="2">Expedition CK06-06</strain>
    </source>
</reference>
<evidence type="ECO:0000259" key="1">
    <source>
        <dbReference type="Pfam" id="PF01895"/>
    </source>
</evidence>
<feature type="domain" description="PhoU" evidence="1">
    <location>
        <begin position="120"/>
        <end position="203"/>
    </location>
</feature>
<dbReference type="PIRSF" id="PIRSF003107">
    <property type="entry name" value="PhoU"/>
    <property type="match status" value="1"/>
</dbReference>
<proteinExistence type="predicted"/>
<dbReference type="Pfam" id="PF01895">
    <property type="entry name" value="PhoU"/>
    <property type="match status" value="2"/>
</dbReference>
<dbReference type="InterPro" id="IPR028366">
    <property type="entry name" value="PhoU"/>
</dbReference>
<dbReference type="GO" id="GO:0030643">
    <property type="term" value="P:intracellular phosphate ion homeostasis"/>
    <property type="evidence" value="ECO:0007669"/>
    <property type="project" value="InterPro"/>
</dbReference>
<protein>
    <recommendedName>
        <fullName evidence="1">PhoU domain-containing protein</fullName>
    </recommendedName>
</protein>
<comment type="caution">
    <text evidence="2">The sequence shown here is derived from an EMBL/GenBank/DDBJ whole genome shotgun (WGS) entry which is preliminary data.</text>
</comment>
<organism evidence="2">
    <name type="scientific">marine sediment metagenome</name>
    <dbReference type="NCBI Taxonomy" id="412755"/>
    <lineage>
        <taxon>unclassified sequences</taxon>
        <taxon>metagenomes</taxon>
        <taxon>ecological metagenomes</taxon>
    </lineage>
</organism>
<dbReference type="Gene3D" id="1.20.58.220">
    <property type="entry name" value="Phosphate transport system protein phou homolog 2, domain 2"/>
    <property type="match status" value="1"/>
</dbReference>
<dbReference type="GO" id="GO:0045936">
    <property type="term" value="P:negative regulation of phosphate metabolic process"/>
    <property type="evidence" value="ECO:0007669"/>
    <property type="project" value="InterPro"/>
</dbReference>